<dbReference type="GO" id="GO:0005096">
    <property type="term" value="F:GTPase activator activity"/>
    <property type="evidence" value="ECO:0007669"/>
    <property type="project" value="UniProtKB-KW"/>
</dbReference>
<keyword evidence="6" id="KW-1185">Reference proteome</keyword>
<feature type="domain" description="Rho-GAP" evidence="4">
    <location>
        <begin position="69"/>
        <end position="254"/>
    </location>
</feature>
<proteinExistence type="predicted"/>
<feature type="domain" description="Rho-GAP" evidence="4">
    <location>
        <begin position="366"/>
        <end position="550"/>
    </location>
</feature>
<dbReference type="FunFam" id="1.10.555.10:FF:000055">
    <property type="entry name" value="Similar to GTPase-activating protein testicular GAP1"/>
    <property type="match status" value="1"/>
</dbReference>
<dbReference type="SMART" id="SM00324">
    <property type="entry name" value="RhoGAP"/>
    <property type="match status" value="2"/>
</dbReference>
<dbReference type="FunFam" id="1.10.555.10:FF:000080">
    <property type="entry name" value="Similar to GTPase-activating protein testicular GAP1"/>
    <property type="match status" value="1"/>
</dbReference>
<evidence type="ECO:0000256" key="2">
    <source>
        <dbReference type="ARBA" id="ARBA00022553"/>
    </source>
</evidence>
<dbReference type="InterPro" id="IPR008936">
    <property type="entry name" value="Rho_GTPase_activation_prot"/>
</dbReference>
<dbReference type="PANTHER" id="PTHR23179">
    <property type="entry name" value="T-CELL ACTIVATION RHO GTPASE ACTIVATING PROTEIN-RELATED"/>
    <property type="match status" value="1"/>
</dbReference>
<dbReference type="PROSITE" id="PS50238">
    <property type="entry name" value="RHOGAP"/>
    <property type="match status" value="2"/>
</dbReference>
<dbReference type="GeneTree" id="ENSGT00940000163685"/>
<dbReference type="SUPFAM" id="SSF48350">
    <property type="entry name" value="GTPase activation domain, GAP"/>
    <property type="match status" value="2"/>
</dbReference>
<evidence type="ECO:0000313" key="6">
    <source>
        <dbReference type="Proteomes" id="UP000694415"/>
    </source>
</evidence>
<dbReference type="CDD" id="cd04402">
    <property type="entry name" value="RhoGAP_ARHGAP20"/>
    <property type="match status" value="2"/>
</dbReference>
<feature type="region of interest" description="Disordered" evidence="3">
    <location>
        <begin position="582"/>
        <end position="606"/>
    </location>
</feature>
<keyword evidence="2" id="KW-0597">Phosphoprotein</keyword>
<dbReference type="InterPro" id="IPR000198">
    <property type="entry name" value="RhoGAP_dom"/>
</dbReference>
<evidence type="ECO:0000256" key="3">
    <source>
        <dbReference type="SAM" id="MobiDB-lite"/>
    </source>
</evidence>
<reference evidence="5" key="1">
    <citation type="submission" date="2025-08" db="UniProtKB">
        <authorList>
            <consortium name="Ensembl"/>
        </authorList>
    </citation>
    <scope>IDENTIFICATION</scope>
</reference>
<keyword evidence="1" id="KW-0343">GTPase activation</keyword>
<name>A0A8C6MXB2_MUSSI</name>
<evidence type="ECO:0000256" key="1">
    <source>
        <dbReference type="ARBA" id="ARBA00022468"/>
    </source>
</evidence>
<dbReference type="AlphaFoldDB" id="A0A8C6MXB2"/>
<dbReference type="Proteomes" id="UP000694415">
    <property type="component" value="Unplaced"/>
</dbReference>
<accession>A0A8C6MXB2</accession>
<evidence type="ECO:0000313" key="5">
    <source>
        <dbReference type="Ensembl" id="ENSMSIP00000019887.1"/>
    </source>
</evidence>
<dbReference type="GO" id="GO:0007165">
    <property type="term" value="P:signal transduction"/>
    <property type="evidence" value="ECO:0007669"/>
    <property type="project" value="InterPro"/>
</dbReference>
<sequence>MIMSNPQGTSGPHESENFVDVLNLPDAEKKTVNKKQPFITQVFHKASVPNQDQVCTSLPVTKRGILFGNDLSVVCDDGNLPKAILDMLSLLNEKGPITEGIFRISGNMSACHALKERLDYGKKVNLKKECVLAVASVLKEFLHNIQGSVLTSRLYDIWLDVLDQENEEEKLAAVQSLLQRLPYPNVSLLRELFRMLHNIGRNSAVNKMTAYSLSVCMAPCILCLPRSCNSGLANDISNEISLVKFLIENSLKIFGEGVVLRYDASSVSCPDVEKASGPLNNITNFDEMNHYQDNHCQSGMTCPTGNNSVPMSPTAPLHNEGTIASEKPVKRSFIKPMITCGSTTSHDNVCITPSPSSPNKGHLFGKSLTSICKDGNLPAPVLDMLSIIDAKGPDTERIFRTLANKSYLTLREKLDSAEEMNLREESVYIVASVLKEFIRNIPGSLLCSNLYGKWLAVLDQEFHDQKISAIQSLLIQMPLPNVLLLRHLLSVLHKIKGRSSITHMTAYALSVRIAPSMLWNPSLSNSGFGNDISQKISVVEILIESFLEIFGEDAIVFYGEFPKSCSHIEKALASLNNGADSNKMTNARGDSKGSCHIEKKHLPKKQ</sequence>
<evidence type="ECO:0000259" key="4">
    <source>
        <dbReference type="PROSITE" id="PS50238"/>
    </source>
</evidence>
<reference evidence="5" key="2">
    <citation type="submission" date="2025-09" db="UniProtKB">
        <authorList>
            <consortium name="Ensembl"/>
        </authorList>
    </citation>
    <scope>IDENTIFICATION</scope>
</reference>
<dbReference type="Ensembl" id="ENSMSIT00000025098.1">
    <property type="protein sequence ID" value="ENSMSIP00000019887.1"/>
    <property type="gene ID" value="ENSMSIG00000016876.1"/>
</dbReference>
<dbReference type="Pfam" id="PF00620">
    <property type="entry name" value="RhoGAP"/>
    <property type="match status" value="2"/>
</dbReference>
<dbReference type="Gene3D" id="1.10.555.10">
    <property type="entry name" value="Rho GTPase activation protein"/>
    <property type="match status" value="2"/>
</dbReference>
<dbReference type="GO" id="GO:0035023">
    <property type="term" value="P:regulation of Rho protein signal transduction"/>
    <property type="evidence" value="ECO:0007669"/>
    <property type="project" value="InterPro"/>
</dbReference>
<organism evidence="5 6">
    <name type="scientific">Mus spicilegus</name>
    <name type="common">Mound-building mouse</name>
    <dbReference type="NCBI Taxonomy" id="10103"/>
    <lineage>
        <taxon>Eukaryota</taxon>
        <taxon>Metazoa</taxon>
        <taxon>Chordata</taxon>
        <taxon>Craniata</taxon>
        <taxon>Vertebrata</taxon>
        <taxon>Euteleostomi</taxon>
        <taxon>Mammalia</taxon>
        <taxon>Eutheria</taxon>
        <taxon>Euarchontoglires</taxon>
        <taxon>Glires</taxon>
        <taxon>Rodentia</taxon>
        <taxon>Myomorpha</taxon>
        <taxon>Muroidea</taxon>
        <taxon>Muridae</taxon>
        <taxon>Murinae</taxon>
        <taxon>Mus</taxon>
        <taxon>Mus</taxon>
    </lineage>
</organism>
<dbReference type="PANTHER" id="PTHR23179:SF37">
    <property type="entry name" value="1700006A11RIK PROTEIN"/>
    <property type="match status" value="1"/>
</dbReference>
<dbReference type="InterPro" id="IPR047886">
    <property type="entry name" value="ARHGAP20-like_RhoGAP"/>
</dbReference>
<protein>
    <submittedName>
        <fullName evidence="5">RIKEN cDNA 1700006A11 gene</fullName>
    </submittedName>
</protein>